<dbReference type="Pfam" id="PF00535">
    <property type="entry name" value="Glycos_transf_2"/>
    <property type="match status" value="1"/>
</dbReference>
<evidence type="ECO:0000259" key="1">
    <source>
        <dbReference type="Pfam" id="PF00535"/>
    </source>
</evidence>
<dbReference type="CDD" id="cd00761">
    <property type="entry name" value="Glyco_tranf_GTA_type"/>
    <property type="match status" value="1"/>
</dbReference>
<sequence>MEPLLSVIVPVYNAQKYLLACYNSLKQQTYPNLEFIFVDDGSTDASFKLLCDLKKRDSRVKVISQTNQGQVLARKAGLAAACGDYIAFMDNDDTLPADAYQLLVENAKASQAEISMGSYYQLLDQKILKTFIQGLGFVSGQAKAADKHDFEIKSAYEVLSNLNNNQAQARYSGLLWDKIYRKEVIREAFLQVDTRLRIGDDMVCLFEALLNATTVAVSTVPVYYYAATPTAYSRTRHTLKKSYAKLMYQNLLACLKLHQLQNDVILLKQVRLWTIRNLLYFEYDKLSTLEGIFPFDGVKAGERILLYGAGILGQAIWRIYAKPNKYHLVGLVDKKADAYSGDVKPLAFIKDVSFDKCLVCLFTQQYYPKIKKDLLKLGVSEAKICFIDYQMLLKVDLVQLFKKID</sequence>
<dbReference type="PANTHER" id="PTHR22916">
    <property type="entry name" value="GLYCOSYLTRANSFERASE"/>
    <property type="match status" value="1"/>
</dbReference>
<dbReference type="Gene3D" id="3.40.50.720">
    <property type="entry name" value="NAD(P)-binding Rossmann-like Domain"/>
    <property type="match status" value="1"/>
</dbReference>
<protein>
    <submittedName>
        <fullName evidence="2">Glycosyltransferase involved in cell wall bisynthesis</fullName>
    </submittedName>
</protein>
<dbReference type="EMBL" id="FOCC01000015">
    <property type="protein sequence ID" value="SEM94120.1"/>
    <property type="molecule type" value="Genomic_DNA"/>
</dbReference>
<dbReference type="Proteomes" id="UP000182089">
    <property type="component" value="Unassembled WGS sequence"/>
</dbReference>
<dbReference type="SUPFAM" id="SSF53448">
    <property type="entry name" value="Nucleotide-diphospho-sugar transferases"/>
    <property type="match status" value="1"/>
</dbReference>
<name>A0ABY1ADT4_9LACO</name>
<comment type="caution">
    <text evidence="2">The sequence shown here is derived from an EMBL/GenBank/DDBJ whole genome shotgun (WGS) entry which is preliminary data.</text>
</comment>
<dbReference type="InterPro" id="IPR029044">
    <property type="entry name" value="Nucleotide-diphossugar_trans"/>
</dbReference>
<proteinExistence type="predicted"/>
<dbReference type="Gene3D" id="3.90.550.10">
    <property type="entry name" value="Spore Coat Polysaccharide Biosynthesis Protein SpsA, Chain A"/>
    <property type="match status" value="1"/>
</dbReference>
<dbReference type="PANTHER" id="PTHR22916:SF3">
    <property type="entry name" value="UDP-GLCNAC:BETAGAL BETA-1,3-N-ACETYLGLUCOSAMINYLTRANSFERASE-LIKE PROTEIN 1"/>
    <property type="match status" value="1"/>
</dbReference>
<reference evidence="2 3" key="1">
    <citation type="submission" date="2016-10" db="EMBL/GenBank/DDBJ databases">
        <authorList>
            <person name="Varghese N."/>
            <person name="Submissions S."/>
        </authorList>
    </citation>
    <scope>NUCLEOTIDE SEQUENCE [LARGE SCALE GENOMIC DNA]</scope>
    <source>
        <strain evidence="2 3">WC1T17</strain>
    </source>
</reference>
<dbReference type="InterPro" id="IPR001173">
    <property type="entry name" value="Glyco_trans_2-like"/>
</dbReference>
<feature type="domain" description="Glycosyltransferase 2-like" evidence="1">
    <location>
        <begin position="6"/>
        <end position="120"/>
    </location>
</feature>
<evidence type="ECO:0000313" key="3">
    <source>
        <dbReference type="Proteomes" id="UP000182089"/>
    </source>
</evidence>
<evidence type="ECO:0000313" key="2">
    <source>
        <dbReference type="EMBL" id="SEM94120.1"/>
    </source>
</evidence>
<organism evidence="2 3">
    <name type="scientific">Ligilactobacillus ruminis</name>
    <dbReference type="NCBI Taxonomy" id="1623"/>
    <lineage>
        <taxon>Bacteria</taxon>
        <taxon>Bacillati</taxon>
        <taxon>Bacillota</taxon>
        <taxon>Bacilli</taxon>
        <taxon>Lactobacillales</taxon>
        <taxon>Lactobacillaceae</taxon>
        <taxon>Ligilactobacillus</taxon>
    </lineage>
</organism>
<accession>A0ABY1ADT4</accession>
<gene>
    <name evidence="2" type="ORF">SAMN05216431_1159</name>
</gene>